<feature type="compositionally biased region" description="Basic and acidic residues" evidence="1">
    <location>
        <begin position="144"/>
        <end position="168"/>
    </location>
</feature>
<gene>
    <name evidence="2" type="ORF">TrST_g7172</name>
</gene>
<evidence type="ECO:0000256" key="1">
    <source>
        <dbReference type="SAM" id="MobiDB-lite"/>
    </source>
</evidence>
<feature type="region of interest" description="Disordered" evidence="1">
    <location>
        <begin position="144"/>
        <end position="180"/>
    </location>
</feature>
<proteinExistence type="predicted"/>
<protein>
    <recommendedName>
        <fullName evidence="4">CS domain-containing protein</fullName>
    </recommendedName>
</protein>
<evidence type="ECO:0000313" key="2">
    <source>
        <dbReference type="EMBL" id="GMH73597.1"/>
    </source>
</evidence>
<evidence type="ECO:0000313" key="3">
    <source>
        <dbReference type="Proteomes" id="UP001165085"/>
    </source>
</evidence>
<reference evidence="3" key="1">
    <citation type="journal article" date="2023" name="Commun. Biol.">
        <title>Genome analysis of Parmales, the sister group of diatoms, reveals the evolutionary specialization of diatoms from phago-mixotrophs to photoautotrophs.</title>
        <authorList>
            <person name="Ban H."/>
            <person name="Sato S."/>
            <person name="Yoshikawa S."/>
            <person name="Yamada K."/>
            <person name="Nakamura Y."/>
            <person name="Ichinomiya M."/>
            <person name="Sato N."/>
            <person name="Blanc-Mathieu R."/>
            <person name="Endo H."/>
            <person name="Kuwata A."/>
            <person name="Ogata H."/>
        </authorList>
    </citation>
    <scope>NUCLEOTIDE SEQUENCE [LARGE SCALE GENOMIC DNA]</scope>
    <source>
        <strain evidence="3">NIES 3701</strain>
    </source>
</reference>
<sequence length="337" mass="38380">MVNLTDAYEAVKYIILNTYYKTIGPHENLIKTILIGVLAFLVTGHNVISWVKAQTGVDFWQAVKEGGDKEGMIENEFKDVQESHACATKPSTAWARSSEKGYLGYYVAHQNQTGGYKDGLKGADYQMNGPKKIEDERAKKIVESLKGKSSKQLEDRPENVRPRAEKPPVHSSTLPDDPGEKVLTYSFEDGEDNVKIYIEKLPGYDSWEEAGVEKEGISTYWDDRQSLLVLMKRKEDNFYLHIPVLFADIIDCKTIWKKKRLILKLFKRKNDPWPTLAKKPEPKKTDYDDDLDELETDEGKKTKFVNKASLPFGDDLDAYVDRAADGNIDIDSKATWE</sequence>
<accession>A0A9W7AQF1</accession>
<keyword evidence="3" id="KW-1185">Reference proteome</keyword>
<dbReference type="Proteomes" id="UP001165085">
    <property type="component" value="Unassembled WGS sequence"/>
</dbReference>
<dbReference type="Gene3D" id="2.60.40.790">
    <property type="match status" value="1"/>
</dbReference>
<dbReference type="AlphaFoldDB" id="A0A9W7AQF1"/>
<name>A0A9W7AQF1_9STRA</name>
<dbReference type="InterPro" id="IPR008978">
    <property type="entry name" value="HSP20-like_chaperone"/>
</dbReference>
<dbReference type="SUPFAM" id="SSF49764">
    <property type="entry name" value="HSP20-like chaperones"/>
    <property type="match status" value="1"/>
</dbReference>
<organism evidence="2 3">
    <name type="scientific">Triparma strigata</name>
    <dbReference type="NCBI Taxonomy" id="1606541"/>
    <lineage>
        <taxon>Eukaryota</taxon>
        <taxon>Sar</taxon>
        <taxon>Stramenopiles</taxon>
        <taxon>Ochrophyta</taxon>
        <taxon>Bolidophyceae</taxon>
        <taxon>Parmales</taxon>
        <taxon>Triparmaceae</taxon>
        <taxon>Triparma</taxon>
    </lineage>
</organism>
<comment type="caution">
    <text evidence="2">The sequence shown here is derived from an EMBL/GenBank/DDBJ whole genome shotgun (WGS) entry which is preliminary data.</text>
</comment>
<evidence type="ECO:0008006" key="4">
    <source>
        <dbReference type="Google" id="ProtNLM"/>
    </source>
</evidence>
<dbReference type="EMBL" id="BRXY01000170">
    <property type="protein sequence ID" value="GMH73597.1"/>
    <property type="molecule type" value="Genomic_DNA"/>
</dbReference>
<dbReference type="OrthoDB" id="49464at2759"/>